<evidence type="ECO:0000256" key="2">
    <source>
        <dbReference type="ARBA" id="ARBA00022487"/>
    </source>
</evidence>
<keyword evidence="2" id="KW-0719">Serine esterase</keyword>
<comment type="catalytic activity">
    <reaction evidence="9">
        <text>feruloyl-polysaccharide + H2O = ferulate + polysaccharide.</text>
        <dbReference type="EC" id="3.1.1.73"/>
    </reaction>
</comment>
<protein>
    <recommendedName>
        <fullName evidence="10">Carboxylic ester hydrolase</fullName>
        <ecNumber evidence="10">3.1.1.-</ecNumber>
    </recommendedName>
</protein>
<dbReference type="PANTHER" id="PTHR33938:SF15">
    <property type="entry name" value="FERULOYL ESTERASE B-RELATED"/>
    <property type="match status" value="1"/>
</dbReference>
<evidence type="ECO:0000256" key="10">
    <source>
        <dbReference type="RuleBase" id="RU361238"/>
    </source>
</evidence>
<dbReference type="InterPro" id="IPR011118">
    <property type="entry name" value="Tannase/feruloyl_esterase"/>
</dbReference>
<dbReference type="EMBL" id="MCFA01000021">
    <property type="protein sequence ID" value="ORY16007.1"/>
    <property type="molecule type" value="Genomic_DNA"/>
</dbReference>
<keyword evidence="3" id="KW-0119">Carbohydrate metabolism</keyword>
<gene>
    <name evidence="11" type="ORF">BCR34DRAFT_557992</name>
</gene>
<evidence type="ECO:0000256" key="4">
    <source>
        <dbReference type="ARBA" id="ARBA00022723"/>
    </source>
</evidence>
<evidence type="ECO:0000256" key="9">
    <source>
        <dbReference type="ARBA" id="ARBA00034075"/>
    </source>
</evidence>
<keyword evidence="7" id="KW-0106">Calcium</keyword>
<dbReference type="AlphaFoldDB" id="A0A1Y2A126"/>
<evidence type="ECO:0000256" key="8">
    <source>
        <dbReference type="ARBA" id="ARBA00023157"/>
    </source>
</evidence>
<evidence type="ECO:0000313" key="11">
    <source>
        <dbReference type="EMBL" id="ORY16007.1"/>
    </source>
</evidence>
<dbReference type="GO" id="GO:0045493">
    <property type="term" value="P:xylan catabolic process"/>
    <property type="evidence" value="ECO:0007669"/>
    <property type="project" value="UniProtKB-KW"/>
</dbReference>
<keyword evidence="12" id="KW-1185">Reference proteome</keyword>
<comment type="similarity">
    <text evidence="1 10">Belongs to the tannase family.</text>
</comment>
<sequence>MGKSPRRVIIRVCSTGGAQGFALAQYHPELFDGIIAGTPGNWYSHLALSFQWNAQKTSTNSSFLSQALLNLTGKAVLKACDALDGVEDGVIENPLKCDFDITSLACGAEGAKSSACLTEEQIKAAKAIYAGPVNAQTGAQLYPGFDFGSEVEWALQEGILSNAFAVPILQNLVYDDLEYEAERFNWASDVKDAEEKAGGFIDEIAVDLTAFRKRGGKLLVTQGWADPFNAATWPIQHMDQIKDFFGGDISDFFNLFMIPGGDHCGPASSYPSVPSTYHSVPHLVS</sequence>
<evidence type="ECO:0000313" key="12">
    <source>
        <dbReference type="Proteomes" id="UP000193144"/>
    </source>
</evidence>
<evidence type="ECO:0000256" key="6">
    <source>
        <dbReference type="ARBA" id="ARBA00022801"/>
    </source>
</evidence>
<dbReference type="EC" id="3.1.1.-" evidence="10"/>
<keyword evidence="5" id="KW-0732">Signal</keyword>
<keyword evidence="6 10" id="KW-0378">Hydrolase</keyword>
<evidence type="ECO:0000256" key="1">
    <source>
        <dbReference type="ARBA" id="ARBA00006249"/>
    </source>
</evidence>
<dbReference type="OrthoDB" id="3039123at2759"/>
<keyword evidence="8" id="KW-1015">Disulfide bond</keyword>
<dbReference type="GO" id="GO:0030600">
    <property type="term" value="F:feruloyl esterase activity"/>
    <property type="evidence" value="ECO:0007669"/>
    <property type="project" value="UniProtKB-EC"/>
</dbReference>
<dbReference type="PANTHER" id="PTHR33938">
    <property type="entry name" value="FERULOYL ESTERASE B-RELATED"/>
    <property type="match status" value="1"/>
</dbReference>
<keyword evidence="3" id="KW-0624">Polysaccharide degradation</keyword>
<reference evidence="11 12" key="1">
    <citation type="submission" date="2016-07" db="EMBL/GenBank/DDBJ databases">
        <title>Pervasive Adenine N6-methylation of Active Genes in Fungi.</title>
        <authorList>
            <consortium name="DOE Joint Genome Institute"/>
            <person name="Mondo S.J."/>
            <person name="Dannebaum R.O."/>
            <person name="Kuo R.C."/>
            <person name="Labutti K."/>
            <person name="Haridas S."/>
            <person name="Kuo A."/>
            <person name="Salamov A."/>
            <person name="Ahrendt S.R."/>
            <person name="Lipzen A."/>
            <person name="Sullivan W."/>
            <person name="Andreopoulos W.B."/>
            <person name="Clum A."/>
            <person name="Lindquist E."/>
            <person name="Daum C."/>
            <person name="Ramamoorthy G.K."/>
            <person name="Gryganskyi A."/>
            <person name="Culley D."/>
            <person name="Magnuson J.K."/>
            <person name="James T.Y."/>
            <person name="O'Malley M.A."/>
            <person name="Stajich J.E."/>
            <person name="Spatafora J.W."/>
            <person name="Visel A."/>
            <person name="Grigoriev I.V."/>
        </authorList>
    </citation>
    <scope>NUCLEOTIDE SEQUENCE [LARGE SCALE GENOMIC DNA]</scope>
    <source>
        <strain evidence="11 12">CBS 115471</strain>
    </source>
</reference>
<comment type="caution">
    <text evidence="11">The sequence shown here is derived from an EMBL/GenBank/DDBJ whole genome shotgun (WGS) entry which is preliminary data.</text>
</comment>
<organism evidence="11 12">
    <name type="scientific">Clohesyomyces aquaticus</name>
    <dbReference type="NCBI Taxonomy" id="1231657"/>
    <lineage>
        <taxon>Eukaryota</taxon>
        <taxon>Fungi</taxon>
        <taxon>Dikarya</taxon>
        <taxon>Ascomycota</taxon>
        <taxon>Pezizomycotina</taxon>
        <taxon>Dothideomycetes</taxon>
        <taxon>Pleosporomycetidae</taxon>
        <taxon>Pleosporales</taxon>
        <taxon>Lindgomycetaceae</taxon>
        <taxon>Clohesyomyces</taxon>
    </lineage>
</organism>
<evidence type="ECO:0000256" key="5">
    <source>
        <dbReference type="ARBA" id="ARBA00022729"/>
    </source>
</evidence>
<proteinExistence type="inferred from homology"/>
<dbReference type="Proteomes" id="UP000193144">
    <property type="component" value="Unassembled WGS sequence"/>
</dbReference>
<evidence type="ECO:0000256" key="3">
    <source>
        <dbReference type="ARBA" id="ARBA00022651"/>
    </source>
</evidence>
<dbReference type="GO" id="GO:0046872">
    <property type="term" value="F:metal ion binding"/>
    <property type="evidence" value="ECO:0007669"/>
    <property type="project" value="UniProtKB-KW"/>
</dbReference>
<keyword evidence="4" id="KW-0479">Metal-binding</keyword>
<name>A0A1Y2A126_9PLEO</name>
<dbReference type="InterPro" id="IPR029058">
    <property type="entry name" value="AB_hydrolase_fold"/>
</dbReference>
<keyword evidence="3" id="KW-0858">Xylan degradation</keyword>
<dbReference type="Pfam" id="PF07519">
    <property type="entry name" value="Tannase"/>
    <property type="match status" value="1"/>
</dbReference>
<accession>A0A1Y2A126</accession>
<evidence type="ECO:0000256" key="7">
    <source>
        <dbReference type="ARBA" id="ARBA00022837"/>
    </source>
</evidence>
<dbReference type="SUPFAM" id="SSF53474">
    <property type="entry name" value="alpha/beta-Hydrolases"/>
    <property type="match status" value="1"/>
</dbReference>